<evidence type="ECO:0000313" key="2">
    <source>
        <dbReference type="EMBL" id="WAR03647.1"/>
    </source>
</evidence>
<feature type="compositionally biased region" description="Basic and acidic residues" evidence="1">
    <location>
        <begin position="239"/>
        <end position="255"/>
    </location>
</feature>
<proteinExistence type="predicted"/>
<name>A0ABY7E3V0_MYAAR</name>
<reference evidence="2" key="1">
    <citation type="submission" date="2022-11" db="EMBL/GenBank/DDBJ databases">
        <title>Centuries of genome instability and evolution in soft-shell clam transmissible cancer (bioRxiv).</title>
        <authorList>
            <person name="Hart S.F.M."/>
            <person name="Yonemitsu M.A."/>
            <person name="Giersch R.M."/>
            <person name="Beal B.F."/>
            <person name="Arriagada G."/>
            <person name="Davis B.W."/>
            <person name="Ostrander E.A."/>
            <person name="Goff S.P."/>
            <person name="Metzger M.J."/>
        </authorList>
    </citation>
    <scope>NUCLEOTIDE SEQUENCE</scope>
    <source>
        <strain evidence="2">MELC-2E11</strain>
        <tissue evidence="2">Siphon/mantle</tissue>
    </source>
</reference>
<evidence type="ECO:0000313" key="3">
    <source>
        <dbReference type="Proteomes" id="UP001164746"/>
    </source>
</evidence>
<keyword evidence="3" id="KW-1185">Reference proteome</keyword>
<protein>
    <submittedName>
        <fullName evidence="2">Uncharacterized protein</fullName>
    </submittedName>
</protein>
<dbReference type="Proteomes" id="UP001164746">
    <property type="component" value="Chromosome 4"/>
</dbReference>
<sequence length="304" mass="34724">MGSDRRSGFVSEHPNPYCELGLQLCNCERDHALATRQPPAPGWEDQTPFSSCRRFSPDEQHRPVGSLGYNVSNTVRSRDIDVNDTFSGVTYRHYFEFMRDCKRWEDIVAYTGKHWRQPLGGTGRSGPNYSDNSMVKCRTSASPCYSDGSMNTSKLSLGRREQTPLEQKRALRPILKDQYHQDSLFGNSFQSKSFFVVHPEWLSEAVDNTDPEPLQRPPWPWEQPRYRQNVQLPITYKIEESETKSDENETEKDKAGSAPSSPLPYALPIGYTFTHPSIDDAKPFLKHTQFGAPVVDTSNYKLSF</sequence>
<feature type="region of interest" description="Disordered" evidence="1">
    <location>
        <begin position="239"/>
        <end position="263"/>
    </location>
</feature>
<dbReference type="EMBL" id="CP111015">
    <property type="protein sequence ID" value="WAR03647.1"/>
    <property type="molecule type" value="Genomic_DNA"/>
</dbReference>
<gene>
    <name evidence="2" type="ORF">MAR_010205</name>
</gene>
<accession>A0ABY7E3V0</accession>
<evidence type="ECO:0000256" key="1">
    <source>
        <dbReference type="SAM" id="MobiDB-lite"/>
    </source>
</evidence>
<organism evidence="2 3">
    <name type="scientific">Mya arenaria</name>
    <name type="common">Soft-shell clam</name>
    <dbReference type="NCBI Taxonomy" id="6604"/>
    <lineage>
        <taxon>Eukaryota</taxon>
        <taxon>Metazoa</taxon>
        <taxon>Spiralia</taxon>
        <taxon>Lophotrochozoa</taxon>
        <taxon>Mollusca</taxon>
        <taxon>Bivalvia</taxon>
        <taxon>Autobranchia</taxon>
        <taxon>Heteroconchia</taxon>
        <taxon>Euheterodonta</taxon>
        <taxon>Imparidentia</taxon>
        <taxon>Neoheterodontei</taxon>
        <taxon>Myida</taxon>
        <taxon>Myoidea</taxon>
        <taxon>Myidae</taxon>
        <taxon>Mya</taxon>
    </lineage>
</organism>